<reference evidence="2 3" key="1">
    <citation type="journal article" date="2019" name="Sci. Rep.">
        <title>Orb-weaving spider Araneus ventricosus genome elucidates the spidroin gene catalogue.</title>
        <authorList>
            <person name="Kono N."/>
            <person name="Nakamura H."/>
            <person name="Ohtoshi R."/>
            <person name="Moran D.A.P."/>
            <person name="Shinohara A."/>
            <person name="Yoshida Y."/>
            <person name="Fujiwara M."/>
            <person name="Mori M."/>
            <person name="Tomita M."/>
            <person name="Arakawa K."/>
        </authorList>
    </citation>
    <scope>NUCLEOTIDE SEQUENCE [LARGE SCALE GENOMIC DNA]</scope>
</reference>
<dbReference type="EMBL" id="BGPR01000192">
    <property type="protein sequence ID" value="GBM03478.1"/>
    <property type="molecule type" value="Genomic_DNA"/>
</dbReference>
<keyword evidence="1" id="KW-0812">Transmembrane</keyword>
<sequence length="188" mass="22019">MKDQYLINMRFAEELLRFLQWETPLLFGFETRWDPKLAILEFGKQINVSLFREEIGWSVFYIINENVDDIVACYEEFLNEMHAPTDDIDNANFTRCALKIAPLFFPEGYNHGAFLGYCALVMGVAYNFLLLKPNCIPQLACQVIGLVLFMHQMTGEFYEEGGWEGFLDVSLDFNKCMEDLQKKRERKH</sequence>
<name>A0A4Y2CIA6_ARAVE</name>
<evidence type="ECO:0000256" key="1">
    <source>
        <dbReference type="SAM" id="Phobius"/>
    </source>
</evidence>
<proteinExistence type="predicted"/>
<dbReference type="Proteomes" id="UP000499080">
    <property type="component" value="Unassembled WGS sequence"/>
</dbReference>
<dbReference type="AlphaFoldDB" id="A0A4Y2CIA6"/>
<keyword evidence="1" id="KW-1133">Transmembrane helix</keyword>
<keyword evidence="1" id="KW-0472">Membrane</keyword>
<feature type="transmembrane region" description="Helical" evidence="1">
    <location>
        <begin position="114"/>
        <end position="131"/>
    </location>
</feature>
<evidence type="ECO:0000313" key="2">
    <source>
        <dbReference type="EMBL" id="GBM03478.1"/>
    </source>
</evidence>
<accession>A0A4Y2CIA6</accession>
<organism evidence="2 3">
    <name type="scientific">Araneus ventricosus</name>
    <name type="common">Orbweaver spider</name>
    <name type="synonym">Epeira ventricosa</name>
    <dbReference type="NCBI Taxonomy" id="182803"/>
    <lineage>
        <taxon>Eukaryota</taxon>
        <taxon>Metazoa</taxon>
        <taxon>Ecdysozoa</taxon>
        <taxon>Arthropoda</taxon>
        <taxon>Chelicerata</taxon>
        <taxon>Arachnida</taxon>
        <taxon>Araneae</taxon>
        <taxon>Araneomorphae</taxon>
        <taxon>Entelegynae</taxon>
        <taxon>Araneoidea</taxon>
        <taxon>Araneidae</taxon>
        <taxon>Araneus</taxon>
    </lineage>
</organism>
<evidence type="ECO:0000313" key="3">
    <source>
        <dbReference type="Proteomes" id="UP000499080"/>
    </source>
</evidence>
<dbReference type="OrthoDB" id="6431069at2759"/>
<gene>
    <name evidence="2" type="ORF">AVEN_95381_1</name>
</gene>
<keyword evidence="3" id="KW-1185">Reference proteome</keyword>
<protein>
    <submittedName>
        <fullName evidence="2">Uncharacterized protein</fullName>
    </submittedName>
</protein>
<comment type="caution">
    <text evidence="2">The sequence shown here is derived from an EMBL/GenBank/DDBJ whole genome shotgun (WGS) entry which is preliminary data.</text>
</comment>